<keyword evidence="1" id="KW-0472">Membrane</keyword>
<dbReference type="Proteomes" id="UP001651690">
    <property type="component" value="Unassembled WGS sequence"/>
</dbReference>
<evidence type="ECO:0000259" key="2">
    <source>
        <dbReference type="SMART" id="SM00014"/>
    </source>
</evidence>
<dbReference type="PANTHER" id="PTHR14969:SF13">
    <property type="entry name" value="AT30094P"/>
    <property type="match status" value="1"/>
</dbReference>
<keyword evidence="4" id="KW-1185">Reference proteome</keyword>
<name>A0ABT1MBA8_9MYCO</name>
<organism evidence="3 4">
    <name type="scientific">Mycolicibacterium arenosum</name>
    <dbReference type="NCBI Taxonomy" id="2952157"/>
    <lineage>
        <taxon>Bacteria</taxon>
        <taxon>Bacillati</taxon>
        <taxon>Actinomycetota</taxon>
        <taxon>Actinomycetes</taxon>
        <taxon>Mycobacteriales</taxon>
        <taxon>Mycobacteriaceae</taxon>
        <taxon>Mycolicibacterium</taxon>
    </lineage>
</organism>
<dbReference type="Gene3D" id="1.20.144.10">
    <property type="entry name" value="Phosphatidic acid phosphatase type 2/haloperoxidase"/>
    <property type="match status" value="2"/>
</dbReference>
<dbReference type="SUPFAM" id="SSF48317">
    <property type="entry name" value="Acid phosphatase/Vanadium-dependent haloperoxidase"/>
    <property type="match status" value="1"/>
</dbReference>
<feature type="transmembrane region" description="Helical" evidence="1">
    <location>
        <begin position="99"/>
        <end position="120"/>
    </location>
</feature>
<comment type="caution">
    <text evidence="3">The sequence shown here is derived from an EMBL/GenBank/DDBJ whole genome shotgun (WGS) entry which is preliminary data.</text>
</comment>
<feature type="transmembrane region" description="Helical" evidence="1">
    <location>
        <begin position="195"/>
        <end position="213"/>
    </location>
</feature>
<protein>
    <submittedName>
        <fullName evidence="3">Phosphatase PAP2 family protein</fullName>
    </submittedName>
</protein>
<feature type="domain" description="Phosphatidic acid phosphatase type 2/haloperoxidase" evidence="2">
    <location>
        <begin position="97"/>
        <end position="213"/>
    </location>
</feature>
<dbReference type="InterPro" id="IPR000326">
    <property type="entry name" value="PAP2/HPO"/>
</dbReference>
<sequence>MTENVGVDAGGRMSATRAAGCVVVPLTLMALIGALVATAGWVARTDQFVLAWFVSHRSPVLDQLALAVTNAFGPAETAVAAVVVAVIAGCVLRSRRSGFVVIGTIGGASAACWLIKQVVARPRPAIALQETLETDYSFPSGHVTGAAALLGMCIAVTWLVGHVVMTRWVTAVAVTLFCAVSLSRMYLGVHWLTDVIAGTLLGCSAVLTGAVLLQRTARVTAEQPDTRHPAESVA</sequence>
<evidence type="ECO:0000313" key="4">
    <source>
        <dbReference type="Proteomes" id="UP001651690"/>
    </source>
</evidence>
<dbReference type="EMBL" id="JANDBD010000017">
    <property type="protein sequence ID" value="MCP9276461.1"/>
    <property type="molecule type" value="Genomic_DNA"/>
</dbReference>
<dbReference type="RefSeq" id="WP_255064494.1">
    <property type="nucleotide sequence ID" value="NZ_JANDBD010000017.1"/>
</dbReference>
<accession>A0ABT1MBA8</accession>
<reference evidence="3 4" key="1">
    <citation type="submission" date="2022-06" db="EMBL/GenBank/DDBJ databases">
        <title>Mycolicibacterium sp. CAU 1645 isolated from seawater.</title>
        <authorList>
            <person name="Kim W."/>
        </authorList>
    </citation>
    <scope>NUCLEOTIDE SEQUENCE [LARGE SCALE GENOMIC DNA]</scope>
    <source>
        <strain evidence="3 4">CAU 1645</strain>
    </source>
</reference>
<dbReference type="SMART" id="SM00014">
    <property type="entry name" value="acidPPc"/>
    <property type="match status" value="1"/>
</dbReference>
<gene>
    <name evidence="3" type="ORF">NM203_30165</name>
</gene>
<feature type="transmembrane region" description="Helical" evidence="1">
    <location>
        <begin position="140"/>
        <end position="161"/>
    </location>
</feature>
<evidence type="ECO:0000313" key="3">
    <source>
        <dbReference type="EMBL" id="MCP9276461.1"/>
    </source>
</evidence>
<keyword evidence="1" id="KW-0812">Transmembrane</keyword>
<feature type="transmembrane region" description="Helical" evidence="1">
    <location>
        <begin position="21"/>
        <end position="43"/>
    </location>
</feature>
<proteinExistence type="predicted"/>
<dbReference type="PANTHER" id="PTHR14969">
    <property type="entry name" value="SPHINGOSINE-1-PHOSPHATE PHOSPHOHYDROLASE"/>
    <property type="match status" value="1"/>
</dbReference>
<keyword evidence="1" id="KW-1133">Transmembrane helix</keyword>
<feature type="transmembrane region" description="Helical" evidence="1">
    <location>
        <begin position="168"/>
        <end position="189"/>
    </location>
</feature>
<dbReference type="InterPro" id="IPR036938">
    <property type="entry name" value="PAP2/HPO_sf"/>
</dbReference>
<evidence type="ECO:0000256" key="1">
    <source>
        <dbReference type="SAM" id="Phobius"/>
    </source>
</evidence>
<feature type="transmembrane region" description="Helical" evidence="1">
    <location>
        <begin position="63"/>
        <end position="92"/>
    </location>
</feature>
<dbReference type="CDD" id="cd03392">
    <property type="entry name" value="PAP2_like_2"/>
    <property type="match status" value="1"/>
</dbReference>
<dbReference type="Pfam" id="PF01569">
    <property type="entry name" value="PAP2"/>
    <property type="match status" value="1"/>
</dbReference>